<comment type="caution">
    <text evidence="1">The sequence shown here is derived from an EMBL/GenBank/DDBJ whole genome shotgun (WGS) entry which is preliminary data.</text>
</comment>
<accession>A0A2G8RH62</accession>
<proteinExistence type="predicted"/>
<reference evidence="1 2" key="1">
    <citation type="submission" date="2013-09" db="EMBL/GenBank/DDBJ databases">
        <title>Genome sequencing of Phaeobacter antarcticus sp. nov. SM1211.</title>
        <authorList>
            <person name="Zhang X.-Y."/>
            <person name="Liu C."/>
            <person name="Chen X.-L."/>
            <person name="Xie B.-B."/>
            <person name="Qin Q.-L."/>
            <person name="Rong J.-C."/>
            <person name="Zhang Y.-Z."/>
        </authorList>
    </citation>
    <scope>NUCLEOTIDE SEQUENCE [LARGE SCALE GENOMIC DNA]</scope>
    <source>
        <strain evidence="1 2">SM1211</strain>
    </source>
</reference>
<keyword evidence="2" id="KW-1185">Reference proteome</keyword>
<dbReference type="Proteomes" id="UP000231259">
    <property type="component" value="Unassembled WGS sequence"/>
</dbReference>
<name>A0A2G8RH62_9RHOB</name>
<dbReference type="AlphaFoldDB" id="A0A2G8RH62"/>
<gene>
    <name evidence="1" type="ORF">P775_07105</name>
</gene>
<dbReference type="RefSeq" id="WP_099910267.1">
    <property type="nucleotide sequence ID" value="NZ_AWWI01000050.1"/>
</dbReference>
<organism evidence="1 2">
    <name type="scientific">Puniceibacterium antarcticum</name>
    <dbReference type="NCBI Taxonomy" id="1206336"/>
    <lineage>
        <taxon>Bacteria</taxon>
        <taxon>Pseudomonadati</taxon>
        <taxon>Pseudomonadota</taxon>
        <taxon>Alphaproteobacteria</taxon>
        <taxon>Rhodobacterales</taxon>
        <taxon>Paracoccaceae</taxon>
        <taxon>Puniceibacterium</taxon>
    </lineage>
</organism>
<evidence type="ECO:0000313" key="1">
    <source>
        <dbReference type="EMBL" id="PIL20925.1"/>
    </source>
</evidence>
<dbReference type="OrthoDB" id="515952at2"/>
<sequence length="74" mass="8066">MKHTSHAIAIFPDHAAAEDAVKTLGTEGFAMEDLRIITKGYHTDEKVIGFDYVGDRVKFWGSRGAFCSAFCGGL</sequence>
<protein>
    <submittedName>
        <fullName evidence="1">Uncharacterized protein</fullName>
    </submittedName>
</protein>
<evidence type="ECO:0000313" key="2">
    <source>
        <dbReference type="Proteomes" id="UP000231259"/>
    </source>
</evidence>
<dbReference type="EMBL" id="AWWI01000050">
    <property type="protein sequence ID" value="PIL20925.1"/>
    <property type="molecule type" value="Genomic_DNA"/>
</dbReference>